<dbReference type="RefSeq" id="WP_130043333.1">
    <property type="nucleotide sequence ID" value="NZ_SEZJ01000005.1"/>
</dbReference>
<sequence>MQNKKLQQALQNITDSLNEEIRELNHLYYVMNSDDLMLNYNPFVNGSKVVRNAVSQSLTLSSKDQLIDFVLGMLNKAYAENNVYQKILFNGFKSTVNDYSLTEHCYAQMIVEMCSNRPACRPDPLLYTTLAVIVNHYADYFQDRHSQLIEEAKLVCLAKMFVSIRAKKVELQLAS</sequence>
<evidence type="ECO:0000313" key="6">
    <source>
        <dbReference type="Proteomes" id="UP000294166"/>
    </source>
</evidence>
<dbReference type="Proteomes" id="UP000293465">
    <property type="component" value="Unassembled WGS sequence"/>
</dbReference>
<evidence type="ECO:0000313" key="3">
    <source>
        <dbReference type="EMBL" id="RYU64180.1"/>
    </source>
</evidence>
<gene>
    <name evidence="1" type="ORF">ERW49_06755</name>
    <name evidence="3" type="ORF">ERW53_10730</name>
    <name evidence="2" type="ORF">ERW57_10595</name>
</gene>
<accession>A0A4Q5KTG4</accession>
<dbReference type="AlphaFoldDB" id="A0A4Q5KTG4"/>
<evidence type="ECO:0000313" key="1">
    <source>
        <dbReference type="EMBL" id="RYU46828.1"/>
    </source>
</evidence>
<dbReference type="EMBL" id="SEZK01000016">
    <property type="protein sequence ID" value="RYU51095.1"/>
    <property type="molecule type" value="Genomic_DNA"/>
</dbReference>
<dbReference type="GeneID" id="56274737"/>
<dbReference type="Proteomes" id="UP000294063">
    <property type="component" value="Unassembled WGS sequence"/>
</dbReference>
<dbReference type="Proteomes" id="UP000294166">
    <property type="component" value="Unassembled WGS sequence"/>
</dbReference>
<keyword evidence="6" id="KW-1185">Reference proteome</keyword>
<reference evidence="4 5" key="1">
    <citation type="submission" date="2019-02" db="EMBL/GenBank/DDBJ databases">
        <title>Genome sequences of Aliivibrio finisterrensis strains from farmed Atlantic salmon.</title>
        <authorList>
            <person name="Bowman J.P."/>
        </authorList>
    </citation>
    <scope>NUCLEOTIDE SEQUENCE [LARGE SCALE GENOMIC DNA]</scope>
    <source>
        <strain evidence="3 6">A21</strain>
        <strain evidence="1 4">A32</strain>
        <strain evidence="2 5">A46</strain>
    </source>
</reference>
<dbReference type="OrthoDB" id="9970801at2"/>
<proteinExistence type="predicted"/>
<dbReference type="EMBL" id="SEZJ01000005">
    <property type="protein sequence ID" value="RYU46828.1"/>
    <property type="molecule type" value="Genomic_DNA"/>
</dbReference>
<dbReference type="EMBL" id="SEZN01000017">
    <property type="protein sequence ID" value="RYU64180.1"/>
    <property type="molecule type" value="Genomic_DNA"/>
</dbReference>
<evidence type="ECO:0000313" key="4">
    <source>
        <dbReference type="Proteomes" id="UP000293465"/>
    </source>
</evidence>
<name>A0A4Q5KTG4_9GAMM</name>
<organism evidence="2 5">
    <name type="scientific">Aliivibrio finisterrensis</name>
    <dbReference type="NCBI Taxonomy" id="511998"/>
    <lineage>
        <taxon>Bacteria</taxon>
        <taxon>Pseudomonadati</taxon>
        <taxon>Pseudomonadota</taxon>
        <taxon>Gammaproteobacteria</taxon>
        <taxon>Vibrionales</taxon>
        <taxon>Vibrionaceae</taxon>
        <taxon>Aliivibrio</taxon>
    </lineage>
</organism>
<comment type="caution">
    <text evidence="2">The sequence shown here is derived from an EMBL/GenBank/DDBJ whole genome shotgun (WGS) entry which is preliminary data.</text>
</comment>
<protein>
    <submittedName>
        <fullName evidence="2">Uncharacterized protein</fullName>
    </submittedName>
</protein>
<evidence type="ECO:0000313" key="2">
    <source>
        <dbReference type="EMBL" id="RYU51095.1"/>
    </source>
</evidence>
<evidence type="ECO:0000313" key="5">
    <source>
        <dbReference type="Proteomes" id="UP000294063"/>
    </source>
</evidence>